<organism evidence="2 3">
    <name type="scientific">Pseudonocardia eucalypti</name>
    <dbReference type="NCBI Taxonomy" id="648755"/>
    <lineage>
        <taxon>Bacteria</taxon>
        <taxon>Bacillati</taxon>
        <taxon>Actinomycetota</taxon>
        <taxon>Actinomycetes</taxon>
        <taxon>Pseudonocardiales</taxon>
        <taxon>Pseudonocardiaceae</taxon>
        <taxon>Pseudonocardia</taxon>
    </lineage>
</organism>
<dbReference type="SUPFAM" id="SSF51735">
    <property type="entry name" value="NAD(P)-binding Rossmann-fold domains"/>
    <property type="match status" value="1"/>
</dbReference>
<keyword evidence="3" id="KW-1185">Reference proteome</keyword>
<proteinExistence type="predicted"/>
<dbReference type="PANTHER" id="PTHR43355">
    <property type="entry name" value="FLAVIN REDUCTASE (NADPH)"/>
    <property type="match status" value="1"/>
</dbReference>
<gene>
    <name evidence="2" type="ORF">GCM10023321_34660</name>
</gene>
<evidence type="ECO:0008006" key="4">
    <source>
        <dbReference type="Google" id="ProtNLM"/>
    </source>
</evidence>
<dbReference type="Proteomes" id="UP001428817">
    <property type="component" value="Unassembled WGS sequence"/>
</dbReference>
<comment type="caution">
    <text evidence="2">The sequence shown here is derived from an EMBL/GenBank/DDBJ whole genome shotgun (WGS) entry which is preliminary data.</text>
</comment>
<evidence type="ECO:0000313" key="2">
    <source>
        <dbReference type="EMBL" id="GAA5157072.1"/>
    </source>
</evidence>
<reference evidence="3" key="1">
    <citation type="journal article" date="2019" name="Int. J. Syst. Evol. Microbiol.">
        <title>The Global Catalogue of Microorganisms (GCM) 10K type strain sequencing project: providing services to taxonomists for standard genome sequencing and annotation.</title>
        <authorList>
            <consortium name="The Broad Institute Genomics Platform"/>
            <consortium name="The Broad Institute Genome Sequencing Center for Infectious Disease"/>
            <person name="Wu L."/>
            <person name="Ma J."/>
        </authorList>
    </citation>
    <scope>NUCLEOTIDE SEQUENCE [LARGE SCALE GENOMIC DNA]</scope>
    <source>
        <strain evidence="3">JCM 18303</strain>
    </source>
</reference>
<dbReference type="PANTHER" id="PTHR43355:SF2">
    <property type="entry name" value="FLAVIN REDUCTASE (NADPH)"/>
    <property type="match status" value="1"/>
</dbReference>
<name>A0ABP9Q9L3_9PSEU</name>
<evidence type="ECO:0000256" key="1">
    <source>
        <dbReference type="SAM" id="MobiDB-lite"/>
    </source>
</evidence>
<dbReference type="EMBL" id="BAABJP010000015">
    <property type="protein sequence ID" value="GAA5157072.1"/>
    <property type="molecule type" value="Genomic_DNA"/>
</dbReference>
<dbReference type="InterPro" id="IPR051606">
    <property type="entry name" value="Polyketide_Oxido-like"/>
</dbReference>
<feature type="region of interest" description="Disordered" evidence="1">
    <location>
        <begin position="67"/>
        <end position="86"/>
    </location>
</feature>
<protein>
    <recommendedName>
        <fullName evidence="4">NAD(P)-binding domain-containing protein</fullName>
    </recommendedName>
</protein>
<dbReference type="Gene3D" id="3.40.50.720">
    <property type="entry name" value="NAD(P)-binding Rossmann-like Domain"/>
    <property type="match status" value="1"/>
</dbReference>
<evidence type="ECO:0000313" key="3">
    <source>
        <dbReference type="Proteomes" id="UP001428817"/>
    </source>
</evidence>
<accession>A0ABP9Q9L3</accession>
<sequence length="129" mass="13628">MRIAAGTAAPAGARLFTMGGAGSLEVAPGVQLVDTPEFPEVARAESLGFRDALVYLRKSAPEGLDWTMLSPPASIEPGEPRTGRYRVGTDALVTDEQGRSRISAADLAVAVVDELECPRHLGTRFTVGY</sequence>
<dbReference type="InterPro" id="IPR036291">
    <property type="entry name" value="NAD(P)-bd_dom_sf"/>
</dbReference>